<gene>
    <name evidence="4" type="ordered locus">NAMH_1190</name>
</gene>
<dbReference type="CDD" id="cd00130">
    <property type="entry name" value="PAS"/>
    <property type="match status" value="1"/>
</dbReference>
<keyword evidence="2" id="KW-0812">Transmembrane</keyword>
<organism evidence="4 5">
    <name type="scientific">Nautilia profundicola (strain ATCC BAA-1463 / DSM 18972 / AmH)</name>
    <dbReference type="NCBI Taxonomy" id="598659"/>
    <lineage>
        <taxon>Bacteria</taxon>
        <taxon>Pseudomonadati</taxon>
        <taxon>Campylobacterota</taxon>
        <taxon>Epsilonproteobacteria</taxon>
        <taxon>Nautiliales</taxon>
        <taxon>Nautiliaceae</taxon>
        <taxon>Nautilia</taxon>
    </lineage>
</organism>
<dbReference type="KEGG" id="nam:NAMH_1190"/>
<keyword evidence="5" id="KW-1185">Reference proteome</keyword>
<accession>B9LAC6</accession>
<dbReference type="OrthoDB" id="5468627at2"/>
<evidence type="ECO:0000313" key="5">
    <source>
        <dbReference type="Proteomes" id="UP000000448"/>
    </source>
</evidence>
<dbReference type="RefSeq" id="WP_015901773.1">
    <property type="nucleotide sequence ID" value="NC_012115.1"/>
</dbReference>
<feature type="transmembrane region" description="Helical" evidence="2">
    <location>
        <begin position="201"/>
        <end position="224"/>
    </location>
</feature>
<dbReference type="EMBL" id="CP001279">
    <property type="protein sequence ID" value="ACM92721.1"/>
    <property type="molecule type" value="Genomic_DNA"/>
</dbReference>
<dbReference type="PANTHER" id="PTHR43156">
    <property type="entry name" value="STAGE II SPORULATION PROTEIN E-RELATED"/>
    <property type="match status" value="1"/>
</dbReference>
<dbReference type="InterPro" id="IPR001932">
    <property type="entry name" value="PPM-type_phosphatase-like_dom"/>
</dbReference>
<dbReference type="HOGENOM" id="CLU_407594_0_0_7"/>
<name>B9LAC6_NAUPA</name>
<keyword evidence="2" id="KW-1133">Transmembrane helix</keyword>
<feature type="transmembrane region" description="Helical" evidence="2">
    <location>
        <begin position="12"/>
        <end position="31"/>
    </location>
</feature>
<dbReference type="SUPFAM" id="SSF55785">
    <property type="entry name" value="PYP-like sensor domain (PAS domain)"/>
    <property type="match status" value="1"/>
</dbReference>
<reference evidence="4 5" key="1">
    <citation type="journal article" date="2009" name="PLoS Genet.">
        <title>Adaptations to submarine hydrothermal environments exemplified by the genome of Nautilia profundicola.</title>
        <authorList>
            <person name="Campbell B.J."/>
            <person name="Smith J.L."/>
            <person name="Hanson T.E."/>
            <person name="Klotz M.G."/>
            <person name="Stein L.Y."/>
            <person name="Lee C.K."/>
            <person name="Wu D."/>
            <person name="Robinson J.M."/>
            <person name="Khouri H.M."/>
            <person name="Eisen J.A."/>
            <person name="Cary S.C."/>
        </authorList>
    </citation>
    <scope>NUCLEOTIDE SEQUENCE [LARGE SCALE GENOMIC DNA]</scope>
    <source>
        <strain evidence="5">ATCC BAA-1463 / DSM 18972 / AmH</strain>
    </source>
</reference>
<dbReference type="InterPro" id="IPR036457">
    <property type="entry name" value="PPM-type-like_dom_sf"/>
</dbReference>
<dbReference type="STRING" id="598659.NAMH_1190"/>
<evidence type="ECO:0000313" key="4">
    <source>
        <dbReference type="EMBL" id="ACM92721.1"/>
    </source>
</evidence>
<keyword evidence="1" id="KW-0378">Hydrolase</keyword>
<dbReference type="InterPro" id="IPR052016">
    <property type="entry name" value="Bact_Sigma-Reg"/>
</dbReference>
<evidence type="ECO:0000259" key="3">
    <source>
        <dbReference type="Pfam" id="PF07228"/>
    </source>
</evidence>
<dbReference type="InterPro" id="IPR035965">
    <property type="entry name" value="PAS-like_dom_sf"/>
</dbReference>
<dbReference type="GO" id="GO:0016791">
    <property type="term" value="F:phosphatase activity"/>
    <property type="evidence" value="ECO:0007669"/>
    <property type="project" value="TreeGrafter"/>
</dbReference>
<protein>
    <recommendedName>
        <fullName evidence="3">PPM-type phosphatase domain-containing protein</fullName>
    </recommendedName>
</protein>
<keyword evidence="2" id="KW-0472">Membrane</keyword>
<proteinExistence type="predicted"/>
<dbReference type="Gene3D" id="3.60.40.10">
    <property type="entry name" value="PPM-type phosphatase domain"/>
    <property type="match status" value="1"/>
</dbReference>
<dbReference type="Gene3D" id="3.30.450.20">
    <property type="entry name" value="PAS domain"/>
    <property type="match status" value="1"/>
</dbReference>
<dbReference type="InterPro" id="IPR000014">
    <property type="entry name" value="PAS"/>
</dbReference>
<dbReference type="Proteomes" id="UP000000448">
    <property type="component" value="Chromosome"/>
</dbReference>
<dbReference type="eggNOG" id="COG2208">
    <property type="taxonomic scope" value="Bacteria"/>
</dbReference>
<feature type="domain" description="PPM-type phosphatase" evidence="3">
    <location>
        <begin position="463"/>
        <end position="659"/>
    </location>
</feature>
<evidence type="ECO:0000256" key="1">
    <source>
        <dbReference type="ARBA" id="ARBA00022801"/>
    </source>
</evidence>
<dbReference type="Pfam" id="PF07228">
    <property type="entry name" value="SpoIIE"/>
    <property type="match status" value="1"/>
</dbReference>
<dbReference type="AlphaFoldDB" id="B9LAC6"/>
<sequence>MDNIRKSIFFKVALIIIILQAAVLFFVAVLIQNYQMSLIERLSNQQHQFIKNFIEHQKINQTAKAVENIKDLLDILKGTIGYSLYNLDEENLKKIIKSLLKKEVIKSVYIYDQSTNSIYIAGYKRNGKIIISNNIPDEYKKYSSIKNDIFFNNEKLGYIEVYYDMSEIIDKLNFERNKAVELLNKNFAQINKNLKEDQKYLYLYFFLATILVTFIVVFVLLKLVNKPLKELKKGLKSFFDFLSNPGKKVRPIQITTQDEFGEIANFANNGIIISSKLHTELAELMKIVDKYVAIVEFDEKGKILNLTEAFCKMVGFSKDYLLEKDLSFFKLDKELIEKIEKNGVYETEVHLFENIWLKSTFTKKQISISGINEYVWISFDVTSQKEVEFMKNNLEVMLDQKSKEIKKLHELTMDSIKYASFIQYAILPPKQLFDEAFEDYFIIWEPKNIVGGDIYLFEKIAENEYILMVIDATGHGVAGAFMTILIKAIERQVIYNLTKEEISPAKILFEFNKNIKTILQQFDKTSSSNAGFDGGVAYINLNTKTIKFAGANVSLFYVDEGEVKTVKGDRYSVGYRQCEMDYEYKEHELSFEKDAFYITTDGYVDQNGGEKGFPFGKKRFKNIIKNNYNKPFEVQKEIFKNELKAYQNTYERNDDITIIGFKGAK</sequence>
<dbReference type="PANTHER" id="PTHR43156:SF9">
    <property type="entry name" value="HAMP DOMAIN-CONTAINING PROTEIN"/>
    <property type="match status" value="1"/>
</dbReference>
<evidence type="ECO:0000256" key="2">
    <source>
        <dbReference type="SAM" id="Phobius"/>
    </source>
</evidence>